<dbReference type="SUPFAM" id="SSF49265">
    <property type="entry name" value="Fibronectin type III"/>
    <property type="match status" value="1"/>
</dbReference>
<proteinExistence type="predicted"/>
<dbReference type="Proteomes" id="UP001162162">
    <property type="component" value="Unassembled WGS sequence"/>
</dbReference>
<organism evidence="4 5">
    <name type="scientific">Aromia moschata</name>
    <dbReference type="NCBI Taxonomy" id="1265417"/>
    <lineage>
        <taxon>Eukaryota</taxon>
        <taxon>Metazoa</taxon>
        <taxon>Ecdysozoa</taxon>
        <taxon>Arthropoda</taxon>
        <taxon>Hexapoda</taxon>
        <taxon>Insecta</taxon>
        <taxon>Pterygota</taxon>
        <taxon>Neoptera</taxon>
        <taxon>Endopterygota</taxon>
        <taxon>Coleoptera</taxon>
        <taxon>Polyphaga</taxon>
        <taxon>Cucujiformia</taxon>
        <taxon>Chrysomeloidea</taxon>
        <taxon>Cerambycidae</taxon>
        <taxon>Cerambycinae</taxon>
        <taxon>Callichromatini</taxon>
        <taxon>Aromia</taxon>
    </lineage>
</organism>
<keyword evidence="2" id="KW-1133">Transmembrane helix</keyword>
<feature type="non-terminal residue" evidence="4">
    <location>
        <position position="1"/>
    </location>
</feature>
<dbReference type="SUPFAM" id="SSF48726">
    <property type="entry name" value="Immunoglobulin"/>
    <property type="match status" value="1"/>
</dbReference>
<dbReference type="PROSITE" id="PS50853">
    <property type="entry name" value="FN3"/>
    <property type="match status" value="1"/>
</dbReference>
<evidence type="ECO:0000256" key="2">
    <source>
        <dbReference type="SAM" id="Phobius"/>
    </source>
</evidence>
<evidence type="ECO:0000313" key="5">
    <source>
        <dbReference type="Proteomes" id="UP001162162"/>
    </source>
</evidence>
<dbReference type="Gene3D" id="2.60.40.10">
    <property type="entry name" value="Immunoglobulins"/>
    <property type="match status" value="1"/>
</dbReference>
<dbReference type="InterPro" id="IPR036179">
    <property type="entry name" value="Ig-like_dom_sf"/>
</dbReference>
<dbReference type="EMBL" id="JAPWTK010000333">
    <property type="protein sequence ID" value="KAJ8942333.1"/>
    <property type="molecule type" value="Genomic_DNA"/>
</dbReference>
<dbReference type="InterPro" id="IPR036116">
    <property type="entry name" value="FN3_sf"/>
</dbReference>
<keyword evidence="5" id="KW-1185">Reference proteome</keyword>
<feature type="domain" description="Fibronectin type-III" evidence="3">
    <location>
        <begin position="76"/>
        <end position="164"/>
    </location>
</feature>
<evidence type="ECO:0000259" key="3">
    <source>
        <dbReference type="PROSITE" id="PS50853"/>
    </source>
</evidence>
<dbReference type="InterPro" id="IPR003961">
    <property type="entry name" value="FN3_dom"/>
</dbReference>
<keyword evidence="2" id="KW-0472">Membrane</keyword>
<accession>A0AAV8XV69</accession>
<dbReference type="AlphaFoldDB" id="A0AAV8XV69"/>
<name>A0AAV8XV69_9CUCU</name>
<evidence type="ECO:0000313" key="4">
    <source>
        <dbReference type="EMBL" id="KAJ8942333.1"/>
    </source>
</evidence>
<comment type="caution">
    <text evidence="4">The sequence shown here is derived from an EMBL/GenBank/DDBJ whole genome shotgun (WGS) entry which is preliminary data.</text>
</comment>
<dbReference type="PANTHER" id="PTHR23278:SF19">
    <property type="entry name" value="OBSCURIN"/>
    <property type="match status" value="1"/>
</dbReference>
<gene>
    <name evidence="4" type="ORF">NQ318_005325</name>
</gene>
<feature type="transmembrane region" description="Helical" evidence="2">
    <location>
        <begin position="187"/>
        <end position="211"/>
    </location>
</feature>
<protein>
    <recommendedName>
        <fullName evidence="3">Fibronectin type-III domain-containing protein</fullName>
    </recommendedName>
</protein>
<reference evidence="4" key="1">
    <citation type="journal article" date="2023" name="Insect Mol. Biol.">
        <title>Genome sequencing provides insights into the evolution of gene families encoding plant cell wall-degrading enzymes in longhorned beetles.</title>
        <authorList>
            <person name="Shin N.R."/>
            <person name="Okamura Y."/>
            <person name="Kirsch R."/>
            <person name="Pauchet Y."/>
        </authorList>
    </citation>
    <scope>NUCLEOTIDE SEQUENCE</scope>
    <source>
        <strain evidence="4">AMC_N1</strain>
    </source>
</reference>
<keyword evidence="2" id="KW-0812">Transmembrane</keyword>
<dbReference type="PANTHER" id="PTHR23278">
    <property type="entry name" value="SIDESTEP PROTEIN"/>
    <property type="match status" value="1"/>
</dbReference>
<feature type="non-terminal residue" evidence="4">
    <location>
        <position position="319"/>
    </location>
</feature>
<feature type="region of interest" description="Disordered" evidence="1">
    <location>
        <begin position="225"/>
        <end position="250"/>
    </location>
</feature>
<dbReference type="CDD" id="cd00063">
    <property type="entry name" value="FN3"/>
    <property type="match status" value="1"/>
</dbReference>
<dbReference type="InterPro" id="IPR013783">
    <property type="entry name" value="Ig-like_fold"/>
</dbReference>
<evidence type="ECO:0000256" key="1">
    <source>
        <dbReference type="SAM" id="MobiDB-lite"/>
    </source>
</evidence>
<sequence>VDAEPVAGVFRWSFNSTPGISRELSEFTLEAGASTLTYVPRVAADYGTLQCWGQNSIGSQIVPCTYHIVPAGKPDPPDKCAVTNVTHHSGSVSCRRGFDGGLRQRFVLVLNSGETAISNISAASPDFFIPNLEPSQDYSATIYSLNAKGSSKHAQPVLIHTLPAPGLKEQRRSTEPTETTRGSTGPWLYILLAAGSTLIVAGAVGAIVFAVRRFRVDSPVRNPRIRSPKLEESPLTPRVPPLYTDTISDDNNPDLIPDAPNNEALLDASMAPYTITARPSSKRNCATQMPVKPYHVTWAPILQSRNCATQTPPPHKGEL</sequence>